<dbReference type="Gene3D" id="3.40.50.2000">
    <property type="entry name" value="Glycogen Phosphorylase B"/>
    <property type="match status" value="1"/>
</dbReference>
<sequence>MNSPEYRIIVSLGTDYHRFDRLVHWIDHWLGLFAEPPSCLVQHGSSIAPQLAKGIDRMPRSELLDLYRDADLVVVQGGPGSILDAREAGHIPVAVPRLPQLDEVVDAHQLAFTKAMQERGEAVMATRLEELILLGEAVLRSPGQARTVPRPPGGAEAAGVLGRAVTDLVSTPPQRHTLRRLRQVWLRR</sequence>
<evidence type="ECO:0000313" key="2">
    <source>
        <dbReference type="Proteomes" id="UP001206924"/>
    </source>
</evidence>
<evidence type="ECO:0000313" key="1">
    <source>
        <dbReference type="EMBL" id="MCQ1951062.1"/>
    </source>
</evidence>
<protein>
    <submittedName>
        <fullName evidence="1">Glycosyl transferase</fullName>
    </submittedName>
</protein>
<dbReference type="Proteomes" id="UP001206924">
    <property type="component" value="Unassembled WGS sequence"/>
</dbReference>
<dbReference type="EMBL" id="JANFLP010000014">
    <property type="protein sequence ID" value="MCQ1951062.1"/>
    <property type="molecule type" value="Genomic_DNA"/>
</dbReference>
<proteinExistence type="predicted"/>
<dbReference type="GO" id="GO:0016740">
    <property type="term" value="F:transferase activity"/>
    <property type="evidence" value="ECO:0007669"/>
    <property type="project" value="UniProtKB-KW"/>
</dbReference>
<reference evidence="1 2" key="1">
    <citation type="submission" date="2022-07" db="EMBL/GenBank/DDBJ databases">
        <title>Novel species in genus Arthrobacter.</title>
        <authorList>
            <person name="Liu Y."/>
        </authorList>
    </citation>
    <scope>NUCLEOTIDE SEQUENCE [LARGE SCALE GENOMIC DNA]</scope>
    <source>
        <strain evidence="2">zg-Y859</strain>
    </source>
</reference>
<dbReference type="RefSeq" id="WP_229952434.1">
    <property type="nucleotide sequence ID" value="NZ_CP104263.1"/>
</dbReference>
<dbReference type="SUPFAM" id="SSF53756">
    <property type="entry name" value="UDP-Glycosyltransferase/glycogen phosphorylase"/>
    <property type="match status" value="1"/>
</dbReference>
<keyword evidence="1" id="KW-0808">Transferase</keyword>
<name>A0ABT1NTY6_9MICC</name>
<gene>
    <name evidence="1" type="ORF">NNX28_14155</name>
</gene>
<keyword evidence="2" id="KW-1185">Reference proteome</keyword>
<comment type="caution">
    <text evidence="1">The sequence shown here is derived from an EMBL/GenBank/DDBJ whole genome shotgun (WGS) entry which is preliminary data.</text>
</comment>
<organism evidence="1 2">
    <name type="scientific">Arthrobacter jinronghuae</name>
    <dbReference type="NCBI Taxonomy" id="2964609"/>
    <lineage>
        <taxon>Bacteria</taxon>
        <taxon>Bacillati</taxon>
        <taxon>Actinomycetota</taxon>
        <taxon>Actinomycetes</taxon>
        <taxon>Micrococcales</taxon>
        <taxon>Micrococcaceae</taxon>
        <taxon>Arthrobacter</taxon>
    </lineage>
</organism>
<accession>A0ABT1NTY6</accession>